<evidence type="ECO:0000313" key="3">
    <source>
        <dbReference type="Proteomes" id="UP000263094"/>
    </source>
</evidence>
<dbReference type="CDD" id="cd19531">
    <property type="entry name" value="LCL_NRPS-like"/>
    <property type="match status" value="1"/>
</dbReference>
<keyword evidence="3" id="KW-1185">Reference proteome</keyword>
<dbReference type="Pfam" id="PF00668">
    <property type="entry name" value="Condensation"/>
    <property type="match status" value="1"/>
</dbReference>
<dbReference type="InterPro" id="IPR023213">
    <property type="entry name" value="CAT-like_dom_sf"/>
</dbReference>
<dbReference type="AlphaFoldDB" id="A0A372LZU1"/>
<dbReference type="InterPro" id="IPR001242">
    <property type="entry name" value="Condensation_dom"/>
</dbReference>
<evidence type="ECO:0000259" key="1">
    <source>
        <dbReference type="Pfam" id="PF00668"/>
    </source>
</evidence>
<dbReference type="PANTHER" id="PTHR45398">
    <property type="match status" value="1"/>
</dbReference>
<name>A0A372LZU1_9ACTN</name>
<dbReference type="Gene3D" id="3.30.559.10">
    <property type="entry name" value="Chloramphenicol acetyltransferase-like domain"/>
    <property type="match status" value="1"/>
</dbReference>
<reference evidence="2 3" key="1">
    <citation type="submission" date="2018-08" db="EMBL/GenBank/DDBJ databases">
        <title>Isolation, diversity and antifungal activity of Actinobacteria from wheat.</title>
        <authorList>
            <person name="Han C."/>
        </authorList>
    </citation>
    <scope>NUCLEOTIDE SEQUENCE [LARGE SCALE GENOMIC DNA]</scope>
    <source>
        <strain evidence="2 3">NEAU-YY421</strain>
    </source>
</reference>
<dbReference type="GO" id="GO:0008610">
    <property type="term" value="P:lipid biosynthetic process"/>
    <property type="evidence" value="ECO:0007669"/>
    <property type="project" value="UniProtKB-ARBA"/>
</dbReference>
<sequence>MVDVGVLEGALGLVVERHEVLRTVFREGVGGVVEQVVLPGGGVSLPVVDVSGVGEGGVWSVVEEETGRGFDLSCGPLLRGRLLRCGVDEWVLVLCVHHIVVDGWSLGVLVEELGEAYGALSGGGVPGWGVLPVQYADFAVWQREWLSGGGVAGQVDFWRGRLAGAPALDVVGDRGRPVRSSFAGDSVPVRVSSGVVGRLGEVAEGESATLFMALLAGFCGVLHRFTGQGDVVVGTPVAGRTRTELEGLVGFFVNTLALRCGVSGESSFREVLREVRGVALDAFAHQDVPFERIVQE</sequence>
<accession>A0A372LZU1</accession>
<dbReference type="EMBL" id="QUAK01000135">
    <property type="protein sequence ID" value="RFU84089.1"/>
    <property type="molecule type" value="Genomic_DNA"/>
</dbReference>
<proteinExistence type="predicted"/>
<dbReference type="PANTHER" id="PTHR45398:SF1">
    <property type="entry name" value="ENZYME, PUTATIVE (JCVI)-RELATED"/>
    <property type="match status" value="1"/>
</dbReference>
<comment type="caution">
    <text evidence="2">The sequence shown here is derived from an EMBL/GenBank/DDBJ whole genome shotgun (WGS) entry which is preliminary data.</text>
</comment>
<gene>
    <name evidence="2" type="ORF">DY218_24365</name>
</gene>
<evidence type="ECO:0000313" key="2">
    <source>
        <dbReference type="EMBL" id="RFU84089.1"/>
    </source>
</evidence>
<dbReference type="Proteomes" id="UP000263094">
    <property type="component" value="Unassembled WGS sequence"/>
</dbReference>
<organism evidence="2 3">
    <name type="scientific">Streptomyces triticagri</name>
    <dbReference type="NCBI Taxonomy" id="2293568"/>
    <lineage>
        <taxon>Bacteria</taxon>
        <taxon>Bacillati</taxon>
        <taxon>Actinomycetota</taxon>
        <taxon>Actinomycetes</taxon>
        <taxon>Kitasatosporales</taxon>
        <taxon>Streptomycetaceae</taxon>
        <taxon>Streptomyces</taxon>
    </lineage>
</organism>
<dbReference type="GO" id="GO:0003824">
    <property type="term" value="F:catalytic activity"/>
    <property type="evidence" value="ECO:0007669"/>
    <property type="project" value="InterPro"/>
</dbReference>
<feature type="domain" description="Condensation" evidence="1">
    <location>
        <begin position="2"/>
        <end position="295"/>
    </location>
</feature>
<dbReference type="Gene3D" id="3.30.559.30">
    <property type="entry name" value="Nonribosomal peptide synthetase, condensation domain"/>
    <property type="match status" value="1"/>
</dbReference>
<protein>
    <submittedName>
        <fullName evidence="2">Non-ribosomal peptide synthetase</fullName>
    </submittedName>
</protein>
<feature type="non-terminal residue" evidence="2">
    <location>
        <position position="296"/>
    </location>
</feature>
<dbReference type="SUPFAM" id="SSF52777">
    <property type="entry name" value="CoA-dependent acyltransferases"/>
    <property type="match status" value="2"/>
</dbReference>